<dbReference type="PANTHER" id="PTHR47811">
    <property type="entry name" value="TRNA PSEUDOURIDINE SYNTHASE D"/>
    <property type="match status" value="1"/>
</dbReference>
<dbReference type="InterPro" id="IPR020103">
    <property type="entry name" value="PsdUridine_synth_cat_dom_sf"/>
</dbReference>
<dbReference type="GO" id="GO:0003723">
    <property type="term" value="F:RNA binding"/>
    <property type="evidence" value="ECO:0007669"/>
    <property type="project" value="InterPro"/>
</dbReference>
<comment type="similarity">
    <text evidence="1 4">Belongs to the pseudouridine synthase TruD family.</text>
</comment>
<dbReference type="PROSITE" id="PS50984">
    <property type="entry name" value="TRUD"/>
    <property type="match status" value="1"/>
</dbReference>
<dbReference type="InterPro" id="IPR020119">
    <property type="entry name" value="PsdUridine_synth_TruD_CS"/>
</dbReference>
<evidence type="ECO:0000259" key="5">
    <source>
        <dbReference type="PROSITE" id="PS50984"/>
    </source>
</evidence>
<dbReference type="HAMAP" id="MF_01082">
    <property type="entry name" value="TruD"/>
    <property type="match status" value="1"/>
</dbReference>
<dbReference type="SUPFAM" id="SSF55120">
    <property type="entry name" value="Pseudouridine synthase"/>
    <property type="match status" value="1"/>
</dbReference>
<sequence length="374" mass="41616">MSAGIQDNASAGHSSATASKTMKQWQRLAGDTSVSGQYKEKPEYFEVIEELGFLPTADEKGQHHWLHVRKTQLTTEQVAKFIAQAVGVPVREVGYSGLKDKFAVTEQWFSVQLPALTQPDWAAIFTVELSSISPRYAGGQVTLLNAVRSSKKLRRGVHKCNHFRLRLTSVSDPAALQARFRAISSWIPNYYGEQRFGFGQGNIQQAEAMFAGKRIKDRNLRSILLSSVRSWLFNHYLERRIQNVQTKLLAGDVFLLAGSHSFFTATDCDEEIQQRVASGDIIPSGPLFGDGESAAQADALALETEVASLFPELHAGLVASRVKPDRRELWLRLQDAHFQQISDNEVEIRFSLPAGSFATSVLQELGDFSAPRYE</sequence>
<comment type="function">
    <text evidence="4">Responsible for synthesis of pseudouridine from uracil-13 in transfer RNAs.</text>
</comment>
<dbReference type="Gene3D" id="3.30.2350.20">
    <property type="entry name" value="TruD, catalytic domain"/>
    <property type="match status" value="1"/>
</dbReference>
<protein>
    <recommendedName>
        <fullName evidence="4">tRNA pseudouridine synthase D</fullName>
        <ecNumber evidence="4">5.4.99.27</ecNumber>
    </recommendedName>
    <alternativeName>
        <fullName evidence="4">tRNA pseudouridine(13) synthase</fullName>
    </alternativeName>
    <alternativeName>
        <fullName evidence="4">tRNA pseudouridylate synthase D</fullName>
    </alternativeName>
    <alternativeName>
        <fullName evidence="4">tRNA-uridine isomerase D</fullName>
    </alternativeName>
</protein>
<evidence type="ECO:0000256" key="4">
    <source>
        <dbReference type="HAMAP-Rule" id="MF_01082"/>
    </source>
</evidence>
<dbReference type="RefSeq" id="WP_126790542.1">
    <property type="nucleotide sequence ID" value="NZ_PIPI01000001.1"/>
</dbReference>
<dbReference type="InterPro" id="IPR001656">
    <property type="entry name" value="PsdUridine_synth_TruD"/>
</dbReference>
<comment type="caution">
    <text evidence="6">The sequence shown here is derived from an EMBL/GenBank/DDBJ whole genome shotgun (WGS) entry which is preliminary data.</text>
</comment>
<keyword evidence="3 4" id="KW-0413">Isomerase</keyword>
<dbReference type="InterPro" id="IPR050170">
    <property type="entry name" value="TruD_pseudoU_synthase"/>
</dbReference>
<dbReference type="OrthoDB" id="1550679at2"/>
<feature type="domain" description="TRUD" evidence="5">
    <location>
        <begin position="186"/>
        <end position="332"/>
    </location>
</feature>
<dbReference type="GO" id="GO:0160150">
    <property type="term" value="F:tRNA pseudouridine(13) synthase activity"/>
    <property type="evidence" value="ECO:0007669"/>
    <property type="project" value="UniProtKB-EC"/>
</dbReference>
<dbReference type="InterPro" id="IPR011760">
    <property type="entry name" value="PsdUridine_synth_TruD_insert"/>
</dbReference>
<name>A0A432VXY6_9GAMM</name>
<keyword evidence="7" id="KW-1185">Reference proteome</keyword>
<dbReference type="InterPro" id="IPR043165">
    <property type="entry name" value="TruD_insert_sf"/>
</dbReference>
<evidence type="ECO:0000313" key="7">
    <source>
        <dbReference type="Proteomes" id="UP000288212"/>
    </source>
</evidence>
<dbReference type="GO" id="GO:0005829">
    <property type="term" value="C:cytosol"/>
    <property type="evidence" value="ECO:0007669"/>
    <property type="project" value="TreeGrafter"/>
</dbReference>
<dbReference type="Pfam" id="PF01142">
    <property type="entry name" value="TruD"/>
    <property type="match status" value="2"/>
</dbReference>
<evidence type="ECO:0000256" key="1">
    <source>
        <dbReference type="ARBA" id="ARBA00007953"/>
    </source>
</evidence>
<evidence type="ECO:0000256" key="2">
    <source>
        <dbReference type="ARBA" id="ARBA00022694"/>
    </source>
</evidence>
<organism evidence="6 7">
    <name type="scientific">Aliidiomarina haloalkalitolerans</name>
    <dbReference type="NCBI Taxonomy" id="859059"/>
    <lineage>
        <taxon>Bacteria</taxon>
        <taxon>Pseudomonadati</taxon>
        <taxon>Pseudomonadota</taxon>
        <taxon>Gammaproteobacteria</taxon>
        <taxon>Alteromonadales</taxon>
        <taxon>Idiomarinaceae</taxon>
        <taxon>Aliidiomarina</taxon>
    </lineage>
</organism>
<dbReference type="GO" id="GO:0031119">
    <property type="term" value="P:tRNA pseudouridine synthesis"/>
    <property type="evidence" value="ECO:0007669"/>
    <property type="project" value="UniProtKB-UniRule"/>
</dbReference>
<comment type="catalytic activity">
    <reaction evidence="4">
        <text>uridine(13) in tRNA = pseudouridine(13) in tRNA</text>
        <dbReference type="Rhea" id="RHEA:42540"/>
        <dbReference type="Rhea" id="RHEA-COMP:10105"/>
        <dbReference type="Rhea" id="RHEA-COMP:10106"/>
        <dbReference type="ChEBI" id="CHEBI:65314"/>
        <dbReference type="ChEBI" id="CHEBI:65315"/>
        <dbReference type="EC" id="5.4.99.27"/>
    </reaction>
</comment>
<dbReference type="AlphaFoldDB" id="A0A432VXY6"/>
<gene>
    <name evidence="4" type="primary">truD</name>
    <name evidence="6" type="ORF">CWE06_01505</name>
</gene>
<evidence type="ECO:0000256" key="3">
    <source>
        <dbReference type="ARBA" id="ARBA00023235"/>
    </source>
</evidence>
<dbReference type="Gene3D" id="3.30.2340.10">
    <property type="entry name" value="TruD, insertion domain"/>
    <property type="match status" value="1"/>
</dbReference>
<keyword evidence="2 4" id="KW-0819">tRNA processing</keyword>
<dbReference type="PROSITE" id="PS01268">
    <property type="entry name" value="UPF0024"/>
    <property type="match status" value="1"/>
</dbReference>
<reference evidence="6 7" key="1">
    <citation type="journal article" date="2011" name="Front. Microbiol.">
        <title>Genomic signatures of strain selection and enhancement in Bacillus atrophaeus var. globigii, a historical biowarfare simulant.</title>
        <authorList>
            <person name="Gibbons H.S."/>
            <person name="Broomall S.M."/>
            <person name="McNew L.A."/>
            <person name="Daligault H."/>
            <person name="Chapman C."/>
            <person name="Bruce D."/>
            <person name="Karavis M."/>
            <person name="Krepps M."/>
            <person name="McGregor P.A."/>
            <person name="Hong C."/>
            <person name="Park K.H."/>
            <person name="Akmal A."/>
            <person name="Feldman A."/>
            <person name="Lin J.S."/>
            <person name="Chang W.E."/>
            <person name="Higgs B.W."/>
            <person name="Demirev P."/>
            <person name="Lindquist J."/>
            <person name="Liem A."/>
            <person name="Fochler E."/>
            <person name="Read T.D."/>
            <person name="Tapia R."/>
            <person name="Johnson S."/>
            <person name="Bishop-Lilly K.A."/>
            <person name="Detter C."/>
            <person name="Han C."/>
            <person name="Sozhamannan S."/>
            <person name="Rosenzweig C.N."/>
            <person name="Skowronski E.W."/>
        </authorList>
    </citation>
    <scope>NUCLEOTIDE SEQUENCE [LARGE SCALE GENOMIC DNA]</scope>
    <source>
        <strain evidence="6 7">AK5</strain>
    </source>
</reference>
<evidence type="ECO:0000313" key="6">
    <source>
        <dbReference type="EMBL" id="RUO21561.1"/>
    </source>
</evidence>
<dbReference type="EC" id="5.4.99.27" evidence="4"/>
<dbReference type="Proteomes" id="UP000288212">
    <property type="component" value="Unassembled WGS sequence"/>
</dbReference>
<dbReference type="PANTHER" id="PTHR47811:SF1">
    <property type="entry name" value="TRNA PSEUDOURIDINE SYNTHASE D"/>
    <property type="match status" value="1"/>
</dbReference>
<dbReference type="InterPro" id="IPR042214">
    <property type="entry name" value="TruD_catalytic"/>
</dbReference>
<proteinExistence type="inferred from homology"/>
<feature type="active site" description="Nucleophile" evidence="4">
    <location>
        <position position="100"/>
    </location>
</feature>
<dbReference type="EMBL" id="PIPI01000001">
    <property type="protein sequence ID" value="RUO21561.1"/>
    <property type="molecule type" value="Genomic_DNA"/>
</dbReference>
<accession>A0A432VXY6</accession>